<evidence type="ECO:0000313" key="2">
    <source>
        <dbReference type="EMBL" id="MCU6724521.1"/>
    </source>
</evidence>
<keyword evidence="1" id="KW-0472">Membrane</keyword>
<feature type="transmembrane region" description="Helical" evidence="1">
    <location>
        <begin position="421"/>
        <end position="444"/>
    </location>
</feature>
<proteinExistence type="predicted"/>
<gene>
    <name evidence="2" type="ORF">OCV47_03950</name>
</gene>
<keyword evidence="1" id="KW-0812">Transmembrane</keyword>
<evidence type="ECO:0000256" key="1">
    <source>
        <dbReference type="SAM" id="Phobius"/>
    </source>
</evidence>
<keyword evidence="1" id="KW-1133">Transmembrane helix</keyword>
<feature type="transmembrane region" description="Helical" evidence="1">
    <location>
        <begin position="456"/>
        <end position="474"/>
    </location>
</feature>
<feature type="transmembrane region" description="Helical" evidence="1">
    <location>
        <begin position="302"/>
        <end position="319"/>
    </location>
</feature>
<comment type="caution">
    <text evidence="2">The sequence shown here is derived from an EMBL/GenBank/DDBJ whole genome shotgun (WGS) entry which is preliminary data.</text>
</comment>
<organism evidence="2 3">
    <name type="scientific">Muricoprocola aceti</name>
    <dbReference type="NCBI Taxonomy" id="2981772"/>
    <lineage>
        <taxon>Bacteria</taxon>
        <taxon>Bacillati</taxon>
        <taxon>Bacillota</taxon>
        <taxon>Clostridia</taxon>
        <taxon>Lachnospirales</taxon>
        <taxon>Lachnospiraceae</taxon>
        <taxon>Muricoprocola</taxon>
    </lineage>
</organism>
<accession>A0ABT2SJM5</accession>
<dbReference type="Proteomes" id="UP001652338">
    <property type="component" value="Unassembled WGS sequence"/>
</dbReference>
<name>A0ABT2SJM5_9FIRM</name>
<feature type="transmembrane region" description="Helical" evidence="1">
    <location>
        <begin position="32"/>
        <end position="51"/>
    </location>
</feature>
<evidence type="ECO:0000313" key="3">
    <source>
        <dbReference type="Proteomes" id="UP001652338"/>
    </source>
</evidence>
<feature type="transmembrane region" description="Helical" evidence="1">
    <location>
        <begin position="89"/>
        <end position="107"/>
    </location>
</feature>
<feature type="transmembrane region" description="Helical" evidence="1">
    <location>
        <begin position="265"/>
        <end position="282"/>
    </location>
</feature>
<feature type="transmembrane region" description="Helical" evidence="1">
    <location>
        <begin position="166"/>
        <end position="183"/>
    </location>
</feature>
<feature type="transmembrane region" description="Helical" evidence="1">
    <location>
        <begin position="57"/>
        <end position="77"/>
    </location>
</feature>
<feature type="transmembrane region" description="Helical" evidence="1">
    <location>
        <begin position="6"/>
        <end position="25"/>
    </location>
</feature>
<feature type="transmembrane region" description="Helical" evidence="1">
    <location>
        <begin position="486"/>
        <end position="504"/>
    </location>
</feature>
<keyword evidence="3" id="KW-1185">Reference proteome</keyword>
<evidence type="ECO:0008006" key="4">
    <source>
        <dbReference type="Google" id="ProtNLM"/>
    </source>
</evidence>
<dbReference type="RefSeq" id="WP_262653940.1">
    <property type="nucleotide sequence ID" value="NZ_JAOQKE010000003.1"/>
</dbReference>
<feature type="transmembrane region" description="Helical" evidence="1">
    <location>
        <begin position="390"/>
        <end position="409"/>
    </location>
</feature>
<sequence length="658" mass="74985">MTDIIMMLLAFLILMGVVCFYNAVINANMGEGMLLSASTIMLVLAVSSTVFGTFRYGMWGICGIALLGAVGFLICLIRKENKKEQFTGWIVIGSLLLLYLFWLVIYHNDFIQHIDEFHEWAAAVKYMLIHDKMPTGGDFIGGGGQYGFASSVFLLYFQKFTGYSEQNMYVASTLLTFIGLLLPFSNYEKKDGKKVWIYIGILYIALYSLYVYGTKSLYVDMPTAAWAGGLAGWWMNRDPGKKKCNVLILLAGMVTLHFMKQSQGLLMAVFVLLFVLSYSWMIEKKRIYKPQVLQRLRITTGVLCLLLLIGTAGVVLLIGELKPVEKTVVSEDGQEYETTSYEIMGKELPQGAVNWIDTYTINGKKAKETMKSFLTNGIGNRLTSRSNLKLAFVPFVILCLMLTTIYGDLYQKKQESSYFRCYMLVMSLAYSAVLYLSFVLMFTYGLSVDVKSSARYFSGCAVYLFMLVMTLLLSRENLKRKTALKYVLCGIGAMFLYGVNTKYIPNMTALDKDEVIGYESISSAKHQVQKIQKQIGMEDKVYFIYQVSEKDFEEREYVNSPVLYYMDTQVSNYMGSPWRFLEEGCNIGLELREDITLQNLPDLLTWGGYTYVWIYKSNSYLNEKLPEVFQMEEDVEKGLYKVIYENERPVGLEYVSAL</sequence>
<reference evidence="2 3" key="1">
    <citation type="journal article" date="2021" name="ISME Commun">
        <title>Automated analysis of genomic sequences facilitates high-throughput and comprehensive description of bacteria.</title>
        <authorList>
            <person name="Hitch T.C.A."/>
        </authorList>
    </citation>
    <scope>NUCLEOTIDE SEQUENCE [LARGE SCALE GENOMIC DNA]</scope>
    <source>
        <strain evidence="2 3">Sanger_29</strain>
    </source>
</reference>
<feature type="transmembrane region" description="Helical" evidence="1">
    <location>
        <begin position="195"/>
        <end position="212"/>
    </location>
</feature>
<protein>
    <recommendedName>
        <fullName evidence="4">Glycosyltransferase RgtA/B/C/D-like domain-containing protein</fullName>
    </recommendedName>
</protein>
<dbReference type="EMBL" id="JAOQKE010000003">
    <property type="protein sequence ID" value="MCU6724521.1"/>
    <property type="molecule type" value="Genomic_DNA"/>
</dbReference>